<dbReference type="PANTHER" id="PTHR13693:SF100">
    <property type="entry name" value="8-AMINO-7-OXONONANOATE SYNTHASE"/>
    <property type="match status" value="1"/>
</dbReference>
<dbReference type="EMBL" id="CP016359">
    <property type="protein sequence ID" value="APU69175.1"/>
    <property type="molecule type" value="Genomic_DNA"/>
</dbReference>
<dbReference type="Gene3D" id="3.40.640.10">
    <property type="entry name" value="Type I PLP-dependent aspartate aminotransferase-like (Major domain)"/>
    <property type="match status" value="1"/>
</dbReference>
<keyword evidence="5" id="KW-0012">Acyltransferase</keyword>
<proteinExistence type="predicted"/>
<evidence type="ECO:0000313" key="6">
    <source>
        <dbReference type="Proteomes" id="UP000186230"/>
    </source>
</evidence>
<dbReference type="PANTHER" id="PTHR13693">
    <property type="entry name" value="CLASS II AMINOTRANSFERASE/8-AMINO-7-OXONONANOATE SYNTHASE"/>
    <property type="match status" value="1"/>
</dbReference>
<accession>A0A1L7I7U8</accession>
<reference evidence="5 6" key="1">
    <citation type="submission" date="2016-07" db="EMBL/GenBank/DDBJ databases">
        <title>Multi-omics approach to identify versatile polysaccharide utilization systems of a marine flavobacterium Gramella flava.</title>
        <authorList>
            <person name="Tang K."/>
        </authorList>
    </citation>
    <scope>NUCLEOTIDE SEQUENCE [LARGE SCALE GENOMIC DNA]</scope>
    <source>
        <strain evidence="5 6">JLT2011</strain>
    </source>
</reference>
<keyword evidence="3" id="KW-0663">Pyridoxal phosphate</keyword>
<dbReference type="SUPFAM" id="SSF53383">
    <property type="entry name" value="PLP-dependent transferases"/>
    <property type="match status" value="1"/>
</dbReference>
<evidence type="ECO:0000313" key="5">
    <source>
        <dbReference type="EMBL" id="APU69175.1"/>
    </source>
</evidence>
<dbReference type="STRING" id="1229726.GRFL_2451"/>
<dbReference type="AlphaFoldDB" id="A0A1L7I7U8"/>
<dbReference type="InterPro" id="IPR015424">
    <property type="entry name" value="PyrdxlP-dep_Trfase"/>
</dbReference>
<dbReference type="Gene3D" id="3.90.1150.10">
    <property type="entry name" value="Aspartate Aminotransferase, domain 1"/>
    <property type="match status" value="1"/>
</dbReference>
<feature type="domain" description="Aminotransferase class I/classII large" evidence="4">
    <location>
        <begin position="126"/>
        <end position="340"/>
    </location>
</feature>
<gene>
    <name evidence="5" type="ORF">GRFL_2451</name>
</gene>
<evidence type="ECO:0000256" key="3">
    <source>
        <dbReference type="ARBA" id="ARBA00022898"/>
    </source>
</evidence>
<sequence>MNHELHQGAGTKLQTQEGEFLYFGGTSYLGLQYHTEFQEKIISGIRKWGTNFGASRKANIKLSVFQEFENFISHRLQAEEAICVSSGYLAGQMLTQYFSIQQIPQFCAPHTHPALIGKDSVKTENFQHLESKMEKNGNRKCVLFLDSIDFDGNNFPDFAWLSKLDLKNVILVVDDSHGLGLLGDDGFGLPDFLQKFSSGELIICGSLGKALATPCGIIAANSERIEALRNFSFYGGGSPPSPAALQGFMQSEILCREQLKILRKNIDQFQKEVVSDFQAISMPQHPVFTYDDEALTRHLYSEKIITTNFHYPLPDSPLLSKIVLSAAHTSQEIRKLTDAINSFYCS</sequence>
<organism evidence="5 6">
    <name type="scientific">Christiangramia flava JLT2011</name>
    <dbReference type="NCBI Taxonomy" id="1229726"/>
    <lineage>
        <taxon>Bacteria</taxon>
        <taxon>Pseudomonadati</taxon>
        <taxon>Bacteroidota</taxon>
        <taxon>Flavobacteriia</taxon>
        <taxon>Flavobacteriales</taxon>
        <taxon>Flavobacteriaceae</taxon>
        <taxon>Christiangramia</taxon>
    </lineage>
</organism>
<evidence type="ECO:0000256" key="1">
    <source>
        <dbReference type="ARBA" id="ARBA00001933"/>
    </source>
</evidence>
<dbReference type="KEGG" id="gfl:GRFL_2451"/>
<dbReference type="GO" id="GO:0009102">
    <property type="term" value="P:biotin biosynthetic process"/>
    <property type="evidence" value="ECO:0007669"/>
    <property type="project" value="TreeGrafter"/>
</dbReference>
<evidence type="ECO:0000259" key="4">
    <source>
        <dbReference type="Pfam" id="PF00155"/>
    </source>
</evidence>
<dbReference type="GO" id="GO:0008710">
    <property type="term" value="F:8-amino-7-oxononanoate synthase activity"/>
    <property type="evidence" value="ECO:0007669"/>
    <property type="project" value="UniProtKB-EC"/>
</dbReference>
<name>A0A1L7I7U8_9FLAO</name>
<dbReference type="InterPro" id="IPR015422">
    <property type="entry name" value="PyrdxlP-dep_Trfase_small"/>
</dbReference>
<dbReference type="OrthoDB" id="846426at2"/>
<keyword evidence="2 5" id="KW-0808">Transferase</keyword>
<dbReference type="Pfam" id="PF00155">
    <property type="entry name" value="Aminotran_1_2"/>
    <property type="match status" value="1"/>
</dbReference>
<dbReference type="InterPro" id="IPR004839">
    <property type="entry name" value="Aminotransferase_I/II_large"/>
</dbReference>
<evidence type="ECO:0000256" key="2">
    <source>
        <dbReference type="ARBA" id="ARBA00022679"/>
    </source>
</evidence>
<dbReference type="GO" id="GO:0030170">
    <property type="term" value="F:pyridoxal phosphate binding"/>
    <property type="evidence" value="ECO:0007669"/>
    <property type="project" value="InterPro"/>
</dbReference>
<comment type="cofactor">
    <cofactor evidence="1">
        <name>pyridoxal 5'-phosphate</name>
        <dbReference type="ChEBI" id="CHEBI:597326"/>
    </cofactor>
</comment>
<keyword evidence="6" id="KW-1185">Reference proteome</keyword>
<dbReference type="RefSeq" id="WP_083644868.1">
    <property type="nucleotide sequence ID" value="NZ_AMRU01000007.1"/>
</dbReference>
<protein>
    <submittedName>
        <fullName evidence="5">8-amino-7-oxononanoate synthase</fullName>
        <ecNumber evidence="5">2.3.1.47</ecNumber>
    </submittedName>
</protein>
<dbReference type="EC" id="2.3.1.47" evidence="5"/>
<dbReference type="InterPro" id="IPR015421">
    <property type="entry name" value="PyrdxlP-dep_Trfase_major"/>
</dbReference>
<dbReference type="InterPro" id="IPR050087">
    <property type="entry name" value="AON_synthase_class-II"/>
</dbReference>
<dbReference type="Proteomes" id="UP000186230">
    <property type="component" value="Chromosome"/>
</dbReference>